<proteinExistence type="predicted"/>
<dbReference type="AlphaFoldDB" id="A0A6A6PB11"/>
<protein>
    <submittedName>
        <fullName evidence="1">Uncharacterized protein</fullName>
    </submittedName>
</protein>
<dbReference type="Proteomes" id="UP000799766">
    <property type="component" value="Unassembled WGS sequence"/>
</dbReference>
<evidence type="ECO:0000313" key="2">
    <source>
        <dbReference type="Proteomes" id="UP000799766"/>
    </source>
</evidence>
<sequence>MQRRLFPSSLQCSRRLVISSIATQAYGYPSRAASMPDWGRSSFQDGVCTLDSCQIRTVPLRIASLRRPLCGTSASALTGQPQAAADSAKRNTELKVLICVPMRGTYVRHERRSPGLHVPRSSLSAWPRFGEGAYRGGGRLFCQGTTGRAEAGLRRSPGRGIPPQATRARRGTCVARAAAATTGHRTEWLRTACYVLRMQVGWSAPAAALASSQPAGTTRPRVRCQITASAHGPGGQWCGASHSQ</sequence>
<gene>
    <name evidence="1" type="ORF">BDY21DRAFT_168505</name>
</gene>
<organism evidence="1 2">
    <name type="scientific">Lineolata rhizophorae</name>
    <dbReference type="NCBI Taxonomy" id="578093"/>
    <lineage>
        <taxon>Eukaryota</taxon>
        <taxon>Fungi</taxon>
        <taxon>Dikarya</taxon>
        <taxon>Ascomycota</taxon>
        <taxon>Pezizomycotina</taxon>
        <taxon>Dothideomycetes</taxon>
        <taxon>Dothideomycetes incertae sedis</taxon>
        <taxon>Lineolatales</taxon>
        <taxon>Lineolataceae</taxon>
        <taxon>Lineolata</taxon>
    </lineage>
</organism>
<reference evidence="1" key="1">
    <citation type="journal article" date="2020" name="Stud. Mycol.">
        <title>101 Dothideomycetes genomes: a test case for predicting lifestyles and emergence of pathogens.</title>
        <authorList>
            <person name="Haridas S."/>
            <person name="Albert R."/>
            <person name="Binder M."/>
            <person name="Bloem J."/>
            <person name="Labutti K."/>
            <person name="Salamov A."/>
            <person name="Andreopoulos B."/>
            <person name="Baker S."/>
            <person name="Barry K."/>
            <person name="Bills G."/>
            <person name="Bluhm B."/>
            <person name="Cannon C."/>
            <person name="Castanera R."/>
            <person name="Culley D."/>
            <person name="Daum C."/>
            <person name="Ezra D."/>
            <person name="Gonzalez J."/>
            <person name="Henrissat B."/>
            <person name="Kuo A."/>
            <person name="Liang C."/>
            <person name="Lipzen A."/>
            <person name="Lutzoni F."/>
            <person name="Magnuson J."/>
            <person name="Mondo S."/>
            <person name="Nolan M."/>
            <person name="Ohm R."/>
            <person name="Pangilinan J."/>
            <person name="Park H.-J."/>
            <person name="Ramirez L."/>
            <person name="Alfaro M."/>
            <person name="Sun H."/>
            <person name="Tritt A."/>
            <person name="Yoshinaga Y."/>
            <person name="Zwiers L.-H."/>
            <person name="Turgeon B."/>
            <person name="Goodwin S."/>
            <person name="Spatafora J."/>
            <person name="Crous P."/>
            <person name="Grigoriev I."/>
        </authorList>
    </citation>
    <scope>NUCLEOTIDE SEQUENCE</scope>
    <source>
        <strain evidence="1">ATCC 16933</strain>
    </source>
</reference>
<dbReference type="EMBL" id="MU001673">
    <property type="protein sequence ID" value="KAF2460603.1"/>
    <property type="molecule type" value="Genomic_DNA"/>
</dbReference>
<name>A0A6A6PB11_9PEZI</name>
<keyword evidence="2" id="KW-1185">Reference proteome</keyword>
<accession>A0A6A6PB11</accession>
<evidence type="ECO:0000313" key="1">
    <source>
        <dbReference type="EMBL" id="KAF2460603.1"/>
    </source>
</evidence>